<dbReference type="AlphaFoldDB" id="A0A1H5ESA3"/>
<feature type="transmembrane region" description="Helical" evidence="1">
    <location>
        <begin position="37"/>
        <end position="58"/>
    </location>
</feature>
<feature type="transmembrane region" description="Helical" evidence="1">
    <location>
        <begin position="6"/>
        <end position="25"/>
    </location>
</feature>
<protein>
    <submittedName>
        <fullName evidence="2">Uncharacterized protein</fullName>
    </submittedName>
</protein>
<evidence type="ECO:0000256" key="1">
    <source>
        <dbReference type="SAM" id="Phobius"/>
    </source>
</evidence>
<accession>A0A1H5ESA3</accession>
<proteinExistence type="predicted"/>
<dbReference type="RefSeq" id="WP_074826043.1">
    <property type="nucleotide sequence ID" value="NZ_FNTI01000001.1"/>
</dbReference>
<keyword evidence="1" id="KW-0472">Membrane</keyword>
<keyword evidence="1" id="KW-1133">Transmembrane helix</keyword>
<dbReference type="Proteomes" id="UP000183208">
    <property type="component" value="Unassembled WGS sequence"/>
</dbReference>
<feature type="transmembrane region" description="Helical" evidence="1">
    <location>
        <begin position="70"/>
        <end position="90"/>
    </location>
</feature>
<organism evidence="2 3">
    <name type="scientific">Bradyrhizobium lablabi</name>
    <dbReference type="NCBI Taxonomy" id="722472"/>
    <lineage>
        <taxon>Bacteria</taxon>
        <taxon>Pseudomonadati</taxon>
        <taxon>Pseudomonadota</taxon>
        <taxon>Alphaproteobacteria</taxon>
        <taxon>Hyphomicrobiales</taxon>
        <taxon>Nitrobacteraceae</taxon>
        <taxon>Bradyrhizobium</taxon>
    </lineage>
</organism>
<evidence type="ECO:0000313" key="3">
    <source>
        <dbReference type="Proteomes" id="UP000183208"/>
    </source>
</evidence>
<reference evidence="2 3" key="1">
    <citation type="submission" date="2016-10" db="EMBL/GenBank/DDBJ databases">
        <authorList>
            <person name="de Groot N.N."/>
        </authorList>
    </citation>
    <scope>NUCLEOTIDE SEQUENCE [LARGE SCALE GENOMIC DNA]</scope>
    <source>
        <strain evidence="2 3">GAS522</strain>
    </source>
</reference>
<feature type="transmembrane region" description="Helical" evidence="1">
    <location>
        <begin position="102"/>
        <end position="122"/>
    </location>
</feature>
<name>A0A1H5ESA3_9BRAD</name>
<evidence type="ECO:0000313" key="2">
    <source>
        <dbReference type="EMBL" id="SED93976.1"/>
    </source>
</evidence>
<dbReference type="OrthoDB" id="9955343at2"/>
<sequence>MVSDPVWLGTLAVVGVSVLMVVRPLPVFGRKLSLKEALEVCWVAWFVYMGAFVAYIGLKIPLALSRDAHAPAVGVAVCISLITVFWLARVQTNWERTLTRSLLGFFAFTIVVVSITLLLTNARH</sequence>
<gene>
    <name evidence="2" type="ORF">SAMN05444171_5725</name>
</gene>
<keyword evidence="1" id="KW-0812">Transmembrane</keyword>
<dbReference type="EMBL" id="FNTI01000001">
    <property type="protein sequence ID" value="SED93976.1"/>
    <property type="molecule type" value="Genomic_DNA"/>
</dbReference>